<name>A0ABW3MDP2_9PSEU</name>
<dbReference type="Proteomes" id="UP001597045">
    <property type="component" value="Unassembled WGS sequence"/>
</dbReference>
<feature type="region of interest" description="Disordered" evidence="1">
    <location>
        <begin position="1"/>
        <end position="125"/>
    </location>
</feature>
<evidence type="ECO:0000313" key="3">
    <source>
        <dbReference type="Proteomes" id="UP001597045"/>
    </source>
</evidence>
<proteinExistence type="predicted"/>
<evidence type="ECO:0000256" key="1">
    <source>
        <dbReference type="SAM" id="MobiDB-lite"/>
    </source>
</evidence>
<protein>
    <submittedName>
        <fullName evidence="2">Uncharacterized protein</fullName>
    </submittedName>
</protein>
<comment type="caution">
    <text evidence="2">The sequence shown here is derived from an EMBL/GenBank/DDBJ whole genome shotgun (WGS) entry which is preliminary data.</text>
</comment>
<dbReference type="EMBL" id="JBHTIS010001751">
    <property type="protein sequence ID" value="MFD1048708.1"/>
    <property type="molecule type" value="Genomic_DNA"/>
</dbReference>
<organism evidence="2 3">
    <name type="scientific">Kibdelosporangium lantanae</name>
    <dbReference type="NCBI Taxonomy" id="1497396"/>
    <lineage>
        <taxon>Bacteria</taxon>
        <taxon>Bacillati</taxon>
        <taxon>Actinomycetota</taxon>
        <taxon>Actinomycetes</taxon>
        <taxon>Pseudonocardiales</taxon>
        <taxon>Pseudonocardiaceae</taxon>
        <taxon>Kibdelosporangium</taxon>
    </lineage>
</organism>
<gene>
    <name evidence="2" type="ORF">ACFQ1S_25850</name>
</gene>
<sequence length="156" mass="16832">MSAQFGDRAPHDRPLNDRVSAVDEDNELVDDRAGDRTDSRTDSRTDKSTVKGKAEAVKDKAKAVFTDKPSDNDRSGRTDAADRSVGDDRSGRSDRTDVAGRSVGDEKSVINDEPIGDRTDLGYPRTTWVAIPGGITRGTSVVTDGRHDRVTGAQCL</sequence>
<feature type="non-terminal residue" evidence="2">
    <location>
        <position position="156"/>
    </location>
</feature>
<evidence type="ECO:0000313" key="2">
    <source>
        <dbReference type="EMBL" id="MFD1048708.1"/>
    </source>
</evidence>
<feature type="compositionally biased region" description="Basic and acidic residues" evidence="1">
    <location>
        <begin position="68"/>
        <end position="120"/>
    </location>
</feature>
<feature type="compositionally biased region" description="Basic and acidic residues" evidence="1">
    <location>
        <begin position="29"/>
        <end position="62"/>
    </location>
</feature>
<keyword evidence="3" id="KW-1185">Reference proteome</keyword>
<reference evidence="3" key="1">
    <citation type="journal article" date="2019" name="Int. J. Syst. Evol. Microbiol.">
        <title>The Global Catalogue of Microorganisms (GCM) 10K type strain sequencing project: providing services to taxonomists for standard genome sequencing and annotation.</title>
        <authorList>
            <consortium name="The Broad Institute Genomics Platform"/>
            <consortium name="The Broad Institute Genome Sequencing Center for Infectious Disease"/>
            <person name="Wu L."/>
            <person name="Ma J."/>
        </authorList>
    </citation>
    <scope>NUCLEOTIDE SEQUENCE [LARGE SCALE GENOMIC DNA]</scope>
    <source>
        <strain evidence="3">JCM 31486</strain>
    </source>
</reference>
<accession>A0ABW3MDP2</accession>